<protein>
    <submittedName>
        <fullName evidence="1">Uncharacterized protein</fullName>
    </submittedName>
</protein>
<keyword evidence="2" id="KW-1185">Reference proteome</keyword>
<proteinExistence type="predicted"/>
<accession>Q7NQW1</accession>
<dbReference type="OrthoDB" id="8107903at2"/>
<gene>
    <name evidence="1" type="ordered locus">CV_4025</name>
</gene>
<name>Q7NQW1_CHRVO</name>
<dbReference type="RefSeq" id="WP_011137572.1">
    <property type="nucleotide sequence ID" value="NC_005085.1"/>
</dbReference>
<evidence type="ECO:0000313" key="1">
    <source>
        <dbReference type="EMBL" id="AAQ61686.1"/>
    </source>
</evidence>
<evidence type="ECO:0000313" key="2">
    <source>
        <dbReference type="Proteomes" id="UP000001424"/>
    </source>
</evidence>
<dbReference type="KEGG" id="cvi:CV_4025"/>
<dbReference type="Proteomes" id="UP000001424">
    <property type="component" value="Chromosome"/>
</dbReference>
<dbReference type="AlphaFoldDB" id="Q7NQW1"/>
<dbReference type="EMBL" id="AE016825">
    <property type="protein sequence ID" value="AAQ61686.1"/>
    <property type="molecule type" value="Genomic_DNA"/>
</dbReference>
<dbReference type="HOGENOM" id="CLU_653719_0_0_4"/>
<dbReference type="STRING" id="243365.CV_4025"/>
<sequence>MENNGNACLRVLKTLEAEGEIATKFSTMGTSSWVSIKNIVFEKSLSSLAFKRHDYSAMRSWKLPVLILLSIWNYFKACISYTSKPLFIGAGSGLLEQNGVVVDSYLPNDISLAEGVPQSRLIYFLSADHLAKFWSARSYLKEHDAVLYSFVISPLRFVLGRFLFIFIKNNPGIIAAAKVLSSELEKVAVKCSVNEVIMLHAKFAAGVILYRMIFAPLRISEAFVVSAYSNSESCAALKMKKVLVTEIQHGVIGSVHRGYNYACRHGDIPVPDYVSVYDEFWRTELLDAGFFKPEQIRIGGRVKYQLAEKETVSFSKPYIIFTGQGILKKEVCDFIREYGERGGNARLFYIPHPTESEVYLAGVNDAANQFDNIEILAKKNCSTEALIMNAVAHVSIYSSCHFDAVHYLGKTYIFDAFPDNVMHYYSSRVPDKFVLIGGATDLIDQIGHCDVNKSIHS</sequence>
<reference evidence="1 2" key="1">
    <citation type="journal article" date="2003" name="Proc. Natl. Acad. Sci. U.S.A.">
        <title>The complete genome sequence of Chromobacterium violaceum reveals remarkable and exploitable bacterial adaptability.</title>
        <authorList>
            <person name="Vasconcelos A.T.R."/>
            <person name="de Almeida D.F."/>
            <person name="Almeida F.C."/>
            <person name="de Almeida L.G.P."/>
            <person name="de Almeida R."/>
            <person name="Goncalves J.A.A."/>
            <person name="Andrade E.M."/>
            <person name="Antonio R.V."/>
            <person name="Araripe J."/>
            <person name="de Araujo M.F.F."/>
            <person name="Filho S.A."/>
            <person name="Azevedo V."/>
            <person name="Batista A.J."/>
            <person name="Bataus L.A.M."/>
            <person name="Batista J.S."/>
            <person name="Belo A."/>
            <person name="vander Berg C."/>
            <person name="Blamey J."/>
            <person name="Bogo M."/>
            <person name="Bonato S."/>
            <person name="Bordignon J."/>
            <person name="Brito C.A."/>
            <person name="Brocchi M."/>
            <person name="Burity H.A."/>
            <person name="Camargo A.A."/>
            <person name="Cardoso D.D.P."/>
            <person name="Carneiro N.P."/>
            <person name="Carraro D.M."/>
            <person name="Carvalho C.M.B."/>
            <person name="Cascardo J.C.M."/>
            <person name="Cavada B.S."/>
            <person name="Chueire L.M.O."/>
            <person name="Pasa T.B.C."/>
            <person name="Duran N."/>
            <person name="Fagundes N."/>
            <person name="Falcao C.L."/>
            <person name="Fantinatti F."/>
            <person name="Farias I.P."/>
            <person name="Felipe M.S.S."/>
            <person name="Ferrari L.P."/>
            <person name="Ferro J.A."/>
            <person name="Ferro M.I.T."/>
            <person name="Franco G.R."/>
            <person name="Freitas N.S.A."/>
            <person name="Furlan L.R."/>
            <person name="Gazzinelli R.T."/>
            <person name="Gomes E.A."/>
            <person name="Goncalves P.R."/>
            <person name="Grangeiro T.B."/>
            <person name="Grattapaglia D."/>
            <person name="Grisard E.C."/>
            <person name="Guimaraes C.T."/>
            <person name="Hanna E.S."/>
            <person name="Hungria M."/>
            <person name="Jardim S.N."/>
            <person name="Laurino J."/>
            <person name="Leoi L.C.T."/>
            <person name="Fassarella L."/>
            <person name="Lima A."/>
            <person name="Loureiro M.F."/>
            <person name="Lyra M.C.P."/>
            <person name="Macedo M."/>
            <person name="Madeira H.M.F."/>
            <person name="Manfio G.P."/>
            <person name="Maranhao A.Q."/>
            <person name="Martins W.S."/>
            <person name="di Mauro S.M.Z."/>
            <person name="de Medeiros S.R.B."/>
            <person name="Meissner R.D.V."/>
            <person name="Menck C.F.M."/>
            <person name="Moreira M.A.M."/>
            <person name="Nascimento F.F."/>
            <person name="Nicolas M.F."/>
            <person name="Oliveira J.G."/>
            <person name="Oliveira S.C."/>
            <person name="Paixao R.F.C."/>
            <person name="Parente J.A."/>
            <person name="Pedrosa F.O."/>
            <person name="Pena S.J.D."/>
            <person name="Perreira J.O."/>
            <person name="Perreira M."/>
            <person name="Pinto L.S.R.C."/>
            <person name="Pinto L.S."/>
            <person name="Porto J.I.R."/>
            <person name="Potrich D.P."/>
            <person name="Neto C.E.R."/>
            <person name="Reis A.M.M."/>
            <person name="Rigo L.U."/>
            <person name="Rondinelli E."/>
            <person name="dos Santos E.B.P."/>
            <person name="Santos F.R."/>
            <person name="Schneider M.P.C."/>
            <person name="Seuanez H.N."/>
            <person name="Silva A.M.R."/>
            <person name="da Silva A.L.C."/>
            <person name="Silva D.W."/>
            <person name="Silva R."/>
            <person name="Simoes I.C."/>
            <person name="Simon D."/>
            <person name="Soares C.M.A."/>
            <person name="Soares R.B.A."/>
            <person name="Souza E.M."/>
            <person name="Souza K.R.L."/>
            <person name="Souza R.C."/>
            <person name="Steffens M.B.R."/>
            <person name="Steindel M."/>
            <person name="Teixeira S.R."/>
            <person name="Urmenyi T."/>
            <person name="Vettore A."/>
            <person name="Wassem R."/>
            <person name="Zaha A."/>
            <person name="Simpson A.J.G."/>
        </authorList>
    </citation>
    <scope>NUCLEOTIDE SEQUENCE [LARGE SCALE GENOMIC DNA]</scope>
    <source>
        <strain evidence="2">ATCC 12472 / DSM 30191 / JCM 1249 / NBRC 12614 / NCIMB 9131 / NCTC 9757</strain>
    </source>
</reference>
<organism evidence="1 2">
    <name type="scientific">Chromobacterium violaceum (strain ATCC 12472 / DSM 30191 / JCM 1249 / CCUG 213 / NBRC 12614 / NCIMB 9131 / NCTC 9757 / MK)</name>
    <dbReference type="NCBI Taxonomy" id="243365"/>
    <lineage>
        <taxon>Bacteria</taxon>
        <taxon>Pseudomonadati</taxon>
        <taxon>Pseudomonadota</taxon>
        <taxon>Betaproteobacteria</taxon>
        <taxon>Neisseriales</taxon>
        <taxon>Chromobacteriaceae</taxon>
        <taxon>Chromobacterium</taxon>
    </lineage>
</organism>